<dbReference type="EMBL" id="KN847553">
    <property type="protein sequence ID" value="KIW01712.1"/>
    <property type="molecule type" value="Genomic_DNA"/>
</dbReference>
<dbReference type="AlphaFoldDB" id="A0A0D1YLJ8"/>
<dbReference type="Proteomes" id="UP000053259">
    <property type="component" value="Unassembled WGS sequence"/>
</dbReference>
<dbReference type="OrthoDB" id="2563155at2759"/>
<dbReference type="HOGENOM" id="CLU_063489_0_0_1"/>
<dbReference type="GeneID" id="27314862"/>
<evidence type="ECO:0000313" key="2">
    <source>
        <dbReference type="EMBL" id="KIW01712.1"/>
    </source>
</evidence>
<feature type="region of interest" description="Disordered" evidence="1">
    <location>
        <begin position="240"/>
        <end position="289"/>
    </location>
</feature>
<gene>
    <name evidence="2" type="ORF">PV09_06889</name>
</gene>
<reference evidence="2 3" key="1">
    <citation type="submission" date="2015-01" db="EMBL/GenBank/DDBJ databases">
        <title>The Genome Sequence of Ochroconis gallopava CBS43764.</title>
        <authorList>
            <consortium name="The Broad Institute Genomics Platform"/>
            <person name="Cuomo C."/>
            <person name="de Hoog S."/>
            <person name="Gorbushina A."/>
            <person name="Stielow B."/>
            <person name="Teixiera M."/>
            <person name="Abouelleil A."/>
            <person name="Chapman S.B."/>
            <person name="Priest M."/>
            <person name="Young S.K."/>
            <person name="Wortman J."/>
            <person name="Nusbaum C."/>
            <person name="Birren B."/>
        </authorList>
    </citation>
    <scope>NUCLEOTIDE SEQUENCE [LARGE SCALE GENOMIC DNA]</scope>
    <source>
        <strain evidence="2 3">CBS 43764</strain>
    </source>
</reference>
<evidence type="ECO:0000256" key="1">
    <source>
        <dbReference type="SAM" id="MobiDB-lite"/>
    </source>
</evidence>
<keyword evidence="3" id="KW-1185">Reference proteome</keyword>
<dbReference type="VEuPathDB" id="FungiDB:PV09_06889"/>
<organism evidence="2 3">
    <name type="scientific">Verruconis gallopava</name>
    <dbReference type="NCBI Taxonomy" id="253628"/>
    <lineage>
        <taxon>Eukaryota</taxon>
        <taxon>Fungi</taxon>
        <taxon>Dikarya</taxon>
        <taxon>Ascomycota</taxon>
        <taxon>Pezizomycotina</taxon>
        <taxon>Dothideomycetes</taxon>
        <taxon>Pleosporomycetidae</taxon>
        <taxon>Venturiales</taxon>
        <taxon>Sympoventuriaceae</taxon>
        <taxon>Verruconis</taxon>
    </lineage>
</organism>
<evidence type="ECO:0000313" key="3">
    <source>
        <dbReference type="Proteomes" id="UP000053259"/>
    </source>
</evidence>
<protein>
    <submittedName>
        <fullName evidence="2">Uncharacterized protein</fullName>
    </submittedName>
</protein>
<feature type="region of interest" description="Disordered" evidence="1">
    <location>
        <begin position="108"/>
        <end position="142"/>
    </location>
</feature>
<dbReference type="RefSeq" id="XP_016211581.1">
    <property type="nucleotide sequence ID" value="XM_016360595.1"/>
</dbReference>
<name>A0A0D1YLJ8_9PEZI</name>
<dbReference type="InParanoid" id="A0A0D1YLJ8"/>
<sequence>MAYIPPHMRKKSLSKAPTDPAIDEYTVDEIQTHYWCNARAEDVNRDTLFPRHSTLNDSVECQGSLSHVILFQGANPKWESDRIIFVKSNLEMLPQYHEAKAKRISRTALEGSETAGIPEKSPTPRGAFEGTHKSESRFDLGEDDPIDIVPRDQMKIACFEQRQWARRFEGFIFTGYFTIQSITLLAPYSKALVQMLEQKWSLTAKEGVVHTKKRRPEDWNKSLSYEWAVVKFAKLEGENVPPPPNIEKLPTQKRKSSGPEKSVNEMLSEMRLGKSNHNYKESSSKNEYH</sequence>
<feature type="compositionally biased region" description="Basic and acidic residues" evidence="1">
    <location>
        <begin position="130"/>
        <end position="140"/>
    </location>
</feature>
<proteinExistence type="predicted"/>
<feature type="compositionally biased region" description="Basic and acidic residues" evidence="1">
    <location>
        <begin position="278"/>
        <end position="289"/>
    </location>
</feature>
<accession>A0A0D1YLJ8</accession>